<gene>
    <name evidence="9" type="ORF">A2W54_01330</name>
</gene>
<dbReference type="GO" id="GO:0005524">
    <property type="term" value="F:ATP binding"/>
    <property type="evidence" value="ECO:0007669"/>
    <property type="project" value="UniProtKB-UniRule"/>
</dbReference>
<feature type="transmembrane region" description="Helical" evidence="7">
    <location>
        <begin position="36"/>
        <end position="54"/>
    </location>
</feature>
<keyword evidence="7" id="KW-0812">Transmembrane</keyword>
<comment type="caution">
    <text evidence="9">The sequence shown here is derived from an EMBL/GenBank/DDBJ whole genome shotgun (WGS) entry which is preliminary data.</text>
</comment>
<dbReference type="PANTHER" id="PTHR22683:SF41">
    <property type="entry name" value="DNA TRANSLOCASE FTSK"/>
    <property type="match status" value="1"/>
</dbReference>
<keyword evidence="7" id="KW-1133">Transmembrane helix</keyword>
<evidence type="ECO:0000256" key="1">
    <source>
        <dbReference type="ARBA" id="ARBA00006474"/>
    </source>
</evidence>
<dbReference type="GO" id="GO:0003677">
    <property type="term" value="F:DNA binding"/>
    <property type="evidence" value="ECO:0007669"/>
    <property type="project" value="UniProtKB-KW"/>
</dbReference>
<organism evidence="9 10">
    <name type="scientific">Candidatus Giovannonibacteria bacterium RIFCSPHIGHO2_02_43_13</name>
    <dbReference type="NCBI Taxonomy" id="1798330"/>
    <lineage>
        <taxon>Bacteria</taxon>
        <taxon>Candidatus Giovannoniibacteriota</taxon>
    </lineage>
</organism>
<name>A0A1F5WUM4_9BACT</name>
<evidence type="ECO:0000256" key="6">
    <source>
        <dbReference type="SAM" id="MobiDB-lite"/>
    </source>
</evidence>
<evidence type="ECO:0000313" key="10">
    <source>
        <dbReference type="Proteomes" id="UP000178425"/>
    </source>
</evidence>
<dbReference type="AlphaFoldDB" id="A0A1F5WUM4"/>
<sequence length="772" mass="85224">MSKKKKNRGKNGNKETNKPNSDPWHKSLKPETKNSLWAVFSFAVAVLFTLAYFGKAGLVGATIQKSLEVTFGKGFFLVPLAFFLGGFSFLFAFGNHLVATTVIGGTLFLLSSLGIADIIFGEYTGGYLGFFSSYPFLRFFDYWASLVILSSLFLASLLIMLNFSLKPRKKEADVLEDDLINEHFTSPAHTPQAPTKVVAEAQKPAVEEKREEDEIKTSLFSKVFSPKPKPARIEPQKQMSYVPPPLDLLEGDKGTPSSGDIKANANIIKRTLQNFGIDVEMSEVNVGPSVTQYTLKPAEGIKLSRITALQNDLALALAARSLRIEAPIPGKSLVGVEIPNHSISLVGLKSLFDTEYFQKAPPLSFAVGRDVSGREVYADIAKMPHLLIAGATGAGKSVAIHSLIVSLLYKNSPQFLRFMMVDPKRVELAGYNGIPHLLTPVIVDAKKTIISLRWAVREMERRYEKLSLASARDINIYNNEMISEKSFDEILPNILIVIDELADLMAAYPREMEASIVRLAQMSRAVGIHLVVSTQRPSVEVITGLIKANITARIALQVASLVDSRTILDMAGAEKLLGNGDMLYLAGDVSKARRIQGGFISDNEVKKVVSYLKEHAGEFEAEEVDMDIKLPGTDPNAPSDFTDEEDSVDDELYEAAKETVIEAQKASTSYLQRKLRIGYARAASIIDMLEERGVVGPGEGAKPREVLIKKGESDAADRLIRDFEAKKAYEEKEMQKALKPERTKHEKTPITQKTEEDDDGEDENVPYTNFDF</sequence>
<dbReference type="Pfam" id="PF09397">
    <property type="entry name" value="FtsK_gamma"/>
    <property type="match status" value="1"/>
</dbReference>
<accession>A0A1F5WUM4</accession>
<feature type="region of interest" description="Disordered" evidence="6">
    <location>
        <begin position="1"/>
        <end position="26"/>
    </location>
</feature>
<proteinExistence type="inferred from homology"/>
<dbReference type="InterPro" id="IPR036390">
    <property type="entry name" value="WH_DNA-bd_sf"/>
</dbReference>
<feature type="compositionally biased region" description="Basic residues" evidence="6">
    <location>
        <begin position="1"/>
        <end position="11"/>
    </location>
</feature>
<dbReference type="InterPro" id="IPR002543">
    <property type="entry name" value="FtsK_dom"/>
</dbReference>
<feature type="compositionally biased region" description="Basic and acidic residues" evidence="6">
    <location>
        <begin position="12"/>
        <end position="26"/>
    </location>
</feature>
<keyword evidence="2 5" id="KW-0547">Nucleotide-binding</keyword>
<dbReference type="Gene3D" id="3.40.50.300">
    <property type="entry name" value="P-loop containing nucleotide triphosphate hydrolases"/>
    <property type="match status" value="1"/>
</dbReference>
<dbReference type="InterPro" id="IPR036388">
    <property type="entry name" value="WH-like_DNA-bd_sf"/>
</dbReference>
<feature type="compositionally biased region" description="Basic and acidic residues" evidence="6">
    <location>
        <begin position="731"/>
        <end position="748"/>
    </location>
</feature>
<dbReference type="PANTHER" id="PTHR22683">
    <property type="entry name" value="SPORULATION PROTEIN RELATED"/>
    <property type="match status" value="1"/>
</dbReference>
<evidence type="ECO:0000256" key="4">
    <source>
        <dbReference type="ARBA" id="ARBA00023125"/>
    </source>
</evidence>
<dbReference type="Pfam" id="PF17854">
    <property type="entry name" value="FtsK_alpha"/>
    <property type="match status" value="1"/>
</dbReference>
<keyword evidence="7" id="KW-0472">Membrane</keyword>
<feature type="transmembrane region" description="Helical" evidence="7">
    <location>
        <begin position="74"/>
        <end position="93"/>
    </location>
</feature>
<feature type="region of interest" description="Disordered" evidence="6">
    <location>
        <begin position="731"/>
        <end position="772"/>
    </location>
</feature>
<dbReference type="SUPFAM" id="SSF52540">
    <property type="entry name" value="P-loop containing nucleoside triphosphate hydrolases"/>
    <property type="match status" value="1"/>
</dbReference>
<evidence type="ECO:0000256" key="2">
    <source>
        <dbReference type="ARBA" id="ARBA00022741"/>
    </source>
</evidence>
<dbReference type="Gene3D" id="3.30.980.40">
    <property type="match status" value="1"/>
</dbReference>
<evidence type="ECO:0000256" key="7">
    <source>
        <dbReference type="SAM" id="Phobius"/>
    </source>
</evidence>
<dbReference type="Proteomes" id="UP000178425">
    <property type="component" value="Unassembled WGS sequence"/>
</dbReference>
<dbReference type="InterPro" id="IPR050206">
    <property type="entry name" value="FtsK/SpoIIIE/SftA"/>
</dbReference>
<dbReference type="SMART" id="SM00843">
    <property type="entry name" value="Ftsk_gamma"/>
    <property type="match status" value="1"/>
</dbReference>
<evidence type="ECO:0000313" key="9">
    <source>
        <dbReference type="EMBL" id="OGF79357.1"/>
    </source>
</evidence>
<dbReference type="SUPFAM" id="SSF46785">
    <property type="entry name" value="Winged helix' DNA-binding domain"/>
    <property type="match status" value="1"/>
</dbReference>
<evidence type="ECO:0000259" key="8">
    <source>
        <dbReference type="PROSITE" id="PS50901"/>
    </source>
</evidence>
<comment type="similarity">
    <text evidence="1">Belongs to the FtsK/SpoIIIE/SftA family.</text>
</comment>
<evidence type="ECO:0000256" key="5">
    <source>
        <dbReference type="PROSITE-ProRule" id="PRU00289"/>
    </source>
</evidence>
<dbReference type="InterPro" id="IPR018541">
    <property type="entry name" value="Ftsk_gamma"/>
</dbReference>
<protein>
    <recommendedName>
        <fullName evidence="8">FtsK domain-containing protein</fullName>
    </recommendedName>
</protein>
<feature type="region of interest" description="Disordered" evidence="6">
    <location>
        <begin position="226"/>
        <end position="261"/>
    </location>
</feature>
<keyword evidence="4" id="KW-0238">DNA-binding</keyword>
<dbReference type="InterPro" id="IPR027417">
    <property type="entry name" value="P-loop_NTPase"/>
</dbReference>
<evidence type="ECO:0000256" key="3">
    <source>
        <dbReference type="ARBA" id="ARBA00022840"/>
    </source>
</evidence>
<feature type="transmembrane region" description="Helical" evidence="7">
    <location>
        <begin position="100"/>
        <end position="120"/>
    </location>
</feature>
<feature type="domain" description="FtsK" evidence="8">
    <location>
        <begin position="373"/>
        <end position="565"/>
    </location>
</feature>
<keyword evidence="3 5" id="KW-0067">ATP-binding</keyword>
<feature type="compositionally biased region" description="Acidic residues" evidence="6">
    <location>
        <begin position="755"/>
        <end position="764"/>
    </location>
</feature>
<feature type="transmembrane region" description="Helical" evidence="7">
    <location>
        <begin position="140"/>
        <end position="161"/>
    </location>
</feature>
<dbReference type="Pfam" id="PF01580">
    <property type="entry name" value="FtsK_SpoIIIE"/>
    <property type="match status" value="1"/>
</dbReference>
<dbReference type="InterPro" id="IPR041027">
    <property type="entry name" value="FtsK_alpha"/>
</dbReference>
<dbReference type="PROSITE" id="PS50901">
    <property type="entry name" value="FTSK"/>
    <property type="match status" value="1"/>
</dbReference>
<feature type="binding site" evidence="5">
    <location>
        <begin position="390"/>
        <end position="397"/>
    </location>
    <ligand>
        <name>ATP</name>
        <dbReference type="ChEBI" id="CHEBI:30616"/>
    </ligand>
</feature>
<dbReference type="EMBL" id="MFHI01000006">
    <property type="protein sequence ID" value="OGF79357.1"/>
    <property type="molecule type" value="Genomic_DNA"/>
</dbReference>
<reference evidence="9 10" key="1">
    <citation type="journal article" date="2016" name="Nat. Commun.">
        <title>Thousands of microbial genomes shed light on interconnected biogeochemical processes in an aquifer system.</title>
        <authorList>
            <person name="Anantharaman K."/>
            <person name="Brown C.T."/>
            <person name="Hug L.A."/>
            <person name="Sharon I."/>
            <person name="Castelle C.J."/>
            <person name="Probst A.J."/>
            <person name="Thomas B.C."/>
            <person name="Singh A."/>
            <person name="Wilkins M.J."/>
            <person name="Karaoz U."/>
            <person name="Brodie E.L."/>
            <person name="Williams K.H."/>
            <person name="Hubbard S.S."/>
            <person name="Banfield J.F."/>
        </authorList>
    </citation>
    <scope>NUCLEOTIDE SEQUENCE [LARGE SCALE GENOMIC DNA]</scope>
</reference>
<dbReference type="Gene3D" id="1.10.10.10">
    <property type="entry name" value="Winged helix-like DNA-binding domain superfamily/Winged helix DNA-binding domain"/>
    <property type="match status" value="1"/>
</dbReference>